<dbReference type="RefSeq" id="WP_190860769.1">
    <property type="nucleotide sequence ID" value="NZ_JACXIY010000013.1"/>
</dbReference>
<evidence type="ECO:0000256" key="1">
    <source>
        <dbReference type="ARBA" id="ARBA00022475"/>
    </source>
</evidence>
<keyword evidence="9" id="KW-1185">Reference proteome</keyword>
<dbReference type="PANTHER" id="PTHR43649:SF33">
    <property type="entry name" value="POLYGALACTURONAN_RHAMNOGALACTURONAN-BINDING PROTEIN YTCQ"/>
    <property type="match status" value="1"/>
</dbReference>
<organism evidence="8 9">
    <name type="scientific">Paenibacillus arenilitoris</name>
    <dbReference type="NCBI Taxonomy" id="2772299"/>
    <lineage>
        <taxon>Bacteria</taxon>
        <taxon>Bacillati</taxon>
        <taxon>Bacillota</taxon>
        <taxon>Bacilli</taxon>
        <taxon>Bacillales</taxon>
        <taxon>Paenibacillaceae</taxon>
        <taxon>Paenibacillus</taxon>
    </lineage>
</organism>
<feature type="signal peptide" evidence="7">
    <location>
        <begin position="1"/>
        <end position="21"/>
    </location>
</feature>
<feature type="chain" id="PRO_5039607656" evidence="7">
    <location>
        <begin position="22"/>
        <end position="559"/>
    </location>
</feature>
<keyword evidence="4" id="KW-0564">Palmitate</keyword>
<gene>
    <name evidence="8" type="ORF">IDH41_10490</name>
</gene>
<dbReference type="Proteomes" id="UP000632125">
    <property type="component" value="Unassembled WGS sequence"/>
</dbReference>
<evidence type="ECO:0000313" key="8">
    <source>
        <dbReference type="EMBL" id="MBD2869007.1"/>
    </source>
</evidence>
<dbReference type="PANTHER" id="PTHR43649">
    <property type="entry name" value="ARABINOSE-BINDING PROTEIN-RELATED"/>
    <property type="match status" value="1"/>
</dbReference>
<keyword evidence="1" id="KW-1003">Cell membrane</keyword>
<evidence type="ECO:0000256" key="4">
    <source>
        <dbReference type="ARBA" id="ARBA00023139"/>
    </source>
</evidence>
<evidence type="ECO:0000256" key="7">
    <source>
        <dbReference type="SAM" id="SignalP"/>
    </source>
</evidence>
<dbReference type="AlphaFoldDB" id="A0A927CKT2"/>
<dbReference type="EMBL" id="JACXIY010000013">
    <property type="protein sequence ID" value="MBD2869007.1"/>
    <property type="molecule type" value="Genomic_DNA"/>
</dbReference>
<name>A0A927CKT2_9BACL</name>
<evidence type="ECO:0000256" key="5">
    <source>
        <dbReference type="ARBA" id="ARBA00023288"/>
    </source>
</evidence>
<evidence type="ECO:0000256" key="2">
    <source>
        <dbReference type="ARBA" id="ARBA00022729"/>
    </source>
</evidence>
<evidence type="ECO:0000313" key="9">
    <source>
        <dbReference type="Proteomes" id="UP000632125"/>
    </source>
</evidence>
<dbReference type="PROSITE" id="PS51257">
    <property type="entry name" value="PROKAR_LIPOPROTEIN"/>
    <property type="match status" value="1"/>
</dbReference>
<dbReference type="Gene3D" id="3.40.190.10">
    <property type="entry name" value="Periplasmic binding protein-like II"/>
    <property type="match status" value="2"/>
</dbReference>
<keyword evidence="5" id="KW-0449">Lipoprotein</keyword>
<evidence type="ECO:0000256" key="6">
    <source>
        <dbReference type="SAM" id="MobiDB-lite"/>
    </source>
</evidence>
<keyword evidence="3" id="KW-0472">Membrane</keyword>
<proteinExistence type="predicted"/>
<evidence type="ECO:0000256" key="3">
    <source>
        <dbReference type="ARBA" id="ARBA00023136"/>
    </source>
</evidence>
<dbReference type="Pfam" id="PF01547">
    <property type="entry name" value="SBP_bac_1"/>
    <property type="match status" value="1"/>
</dbReference>
<accession>A0A927CKT2</accession>
<keyword evidence="2 7" id="KW-0732">Signal</keyword>
<dbReference type="InterPro" id="IPR050490">
    <property type="entry name" value="Bact_solute-bd_prot1"/>
</dbReference>
<feature type="region of interest" description="Disordered" evidence="6">
    <location>
        <begin position="29"/>
        <end position="55"/>
    </location>
</feature>
<sequence length="559" mass="62444">MRKSLSLFMAVLLAAALFLTACQSPNGNQAGNAAEGNQSAAEGANGSQGGSAEGAGAFPLAEQKETLRVLAIHSDFVEDYETNAFTQWYEELTNVKVEWEFATSQEGQEKLNLALSSGDLPDVIMGFNVSPAQQMVYGQQGIFLALNELIEQYGVETKQLFEAYPEVKKASTAPDGNIYSLSTIDRNPHTFTGQKMWIYTPWLEKLNLSMPTTTEEFENVLKAFKTMDPNGNGKADEIPMAGGIQNVNTAIDSFLMNAFLLHDKNTDLMMMSEDGKVDVNFNKPAYKEGLAYLNKLYAQGLIAPESFTQNNNQLKAMVENGEPKVGVISSTVPQTFSDIAGERWKAYKTVPALAGPSGLRQTPYNYYNFAGGNFLITAEAANPELAFRWADALYNADINMRANIGEEGVGWKKPENGELGLNGEPANWIRLISYGTLQNNHWMQTSAFHFPREMFEGLAAGPTEIPRVLYEETMKNYEPYKMKQELKVPPIFFNEQQSAELSDLKKTIMDYVSEMRTRFIIGDTSIEKDWDKYVSTLENMNLKRYLDINNEAYNAQYHQ</sequence>
<comment type="caution">
    <text evidence="8">The sequence shown here is derived from an EMBL/GenBank/DDBJ whole genome shotgun (WGS) entry which is preliminary data.</text>
</comment>
<dbReference type="InterPro" id="IPR006059">
    <property type="entry name" value="SBP"/>
</dbReference>
<dbReference type="SUPFAM" id="SSF53850">
    <property type="entry name" value="Periplasmic binding protein-like II"/>
    <property type="match status" value="1"/>
</dbReference>
<protein>
    <submittedName>
        <fullName evidence="8">Extracellular solute-binding protein</fullName>
    </submittedName>
</protein>
<reference evidence="8" key="1">
    <citation type="submission" date="2020-09" db="EMBL/GenBank/DDBJ databases">
        <title>A novel bacterium of genus Paenibacillus, isolated from South China Sea.</title>
        <authorList>
            <person name="Huang H."/>
            <person name="Mo K."/>
            <person name="Hu Y."/>
        </authorList>
    </citation>
    <scope>NUCLEOTIDE SEQUENCE</scope>
    <source>
        <strain evidence="8">IB182493</strain>
    </source>
</reference>
<feature type="compositionally biased region" description="Low complexity" evidence="6">
    <location>
        <begin position="29"/>
        <end position="45"/>
    </location>
</feature>